<protein>
    <recommendedName>
        <fullName evidence="3">Ricin B lectin domain-containing protein</fullName>
    </recommendedName>
</protein>
<dbReference type="InParanoid" id="A0A409VSC5"/>
<dbReference type="Proteomes" id="UP000284706">
    <property type="component" value="Unassembled WGS sequence"/>
</dbReference>
<keyword evidence="2" id="KW-1185">Reference proteome</keyword>
<evidence type="ECO:0008006" key="3">
    <source>
        <dbReference type="Google" id="ProtNLM"/>
    </source>
</evidence>
<gene>
    <name evidence="1" type="ORF">CVT26_003581</name>
</gene>
<evidence type="ECO:0000313" key="1">
    <source>
        <dbReference type="EMBL" id="PPQ69133.1"/>
    </source>
</evidence>
<dbReference type="InterPro" id="IPR035992">
    <property type="entry name" value="Ricin_B-like_lectins"/>
</dbReference>
<organism evidence="1 2">
    <name type="scientific">Gymnopilus dilepis</name>
    <dbReference type="NCBI Taxonomy" id="231916"/>
    <lineage>
        <taxon>Eukaryota</taxon>
        <taxon>Fungi</taxon>
        <taxon>Dikarya</taxon>
        <taxon>Basidiomycota</taxon>
        <taxon>Agaricomycotina</taxon>
        <taxon>Agaricomycetes</taxon>
        <taxon>Agaricomycetidae</taxon>
        <taxon>Agaricales</taxon>
        <taxon>Agaricineae</taxon>
        <taxon>Hymenogastraceae</taxon>
        <taxon>Gymnopilus</taxon>
    </lineage>
</organism>
<dbReference type="AlphaFoldDB" id="A0A409VSC5"/>
<dbReference type="Gene3D" id="2.80.10.50">
    <property type="match status" value="1"/>
</dbReference>
<proteinExistence type="predicted"/>
<evidence type="ECO:0000313" key="2">
    <source>
        <dbReference type="Proteomes" id="UP000284706"/>
    </source>
</evidence>
<reference evidence="1 2" key="1">
    <citation type="journal article" date="2018" name="Evol. Lett.">
        <title>Horizontal gene cluster transfer increased hallucinogenic mushroom diversity.</title>
        <authorList>
            <person name="Reynolds H.T."/>
            <person name="Vijayakumar V."/>
            <person name="Gluck-Thaler E."/>
            <person name="Korotkin H.B."/>
            <person name="Matheny P.B."/>
            <person name="Slot J.C."/>
        </authorList>
    </citation>
    <scope>NUCLEOTIDE SEQUENCE [LARGE SCALE GENOMIC DNA]</scope>
    <source>
        <strain evidence="1 2">SRW20</strain>
    </source>
</reference>
<accession>A0A409VSC5</accession>
<dbReference type="EMBL" id="NHYE01005580">
    <property type="protein sequence ID" value="PPQ69133.1"/>
    <property type="molecule type" value="Genomic_DNA"/>
</dbReference>
<name>A0A409VSC5_9AGAR</name>
<comment type="caution">
    <text evidence="1">The sequence shown here is derived from an EMBL/GenBank/DDBJ whole genome shotgun (WGS) entry which is preliminary data.</text>
</comment>
<dbReference type="OrthoDB" id="3067774at2759"/>
<sequence length="456" mass="49843">MPLDTTVKYLIKHSISGEFLYPSSSGSSIKTTTLTETEKNDPKYQWSIKSGLLIESVSQSSYLNAGTPTGDVYPAILDASTRLKWIISPEEVDQSVQLALHAPGSPASFYLYRTGSADVKLSATQSNYSGQQYWILTLAAPPKAVIQSLIPSKNPLPIGTYRIRAFNGSFMLTMPNSTQAHQDRNVYVSKRKAGTVMGPFQRWELGLSESSGLYTIKNVGTGLYLSPPGSQGLQGDFLVGQTSPFTSWTVQTTDMGVMFFIGLLGTRPLSIGFPNYEGGDLSEVKLEPSDSVPSQIWFFESLDVNALPPSENAMHFTSLLEAKDYNIKNCHDNDKYLSVDTNDQVKLAAYVPKTKLTVAYPSDASGGFTLSYKDSSGDVEYLCDAIGQVELREKKPTLWVALPREDDSGATGIYHICDATTGLSAISGRAMKKGRVPVDPFAQDDEAQWWTFETAS</sequence>
<dbReference type="SUPFAM" id="SSF50370">
    <property type="entry name" value="Ricin B-like lectins"/>
    <property type="match status" value="1"/>
</dbReference>